<evidence type="ECO:0000256" key="2">
    <source>
        <dbReference type="ARBA" id="ARBA00023157"/>
    </source>
</evidence>
<feature type="region of interest" description="Disordered" evidence="4">
    <location>
        <begin position="855"/>
        <end position="885"/>
    </location>
</feature>
<dbReference type="OMA" id="ETHLCAE"/>
<dbReference type="CDD" id="cd00191">
    <property type="entry name" value="TY"/>
    <property type="match status" value="1"/>
</dbReference>
<dbReference type="Pfam" id="PF00086">
    <property type="entry name" value="Thyroglobulin_1"/>
    <property type="match status" value="3"/>
</dbReference>
<name>F6PI29_CIOIN</name>
<dbReference type="Gene3D" id="4.10.800.10">
    <property type="entry name" value="Thyroglobulin type-1"/>
    <property type="match status" value="3"/>
</dbReference>
<sequence>MNTATINCVLLCCLVGGAYSLVGEIPTQQSCYLESFRRVFSHTIWYPHCYGAYYNVQQCDLLGRCWCVRMQSGRSISDVYHAHGTVDCFRTQSTCRGKMMFYQCPTCNVTCADVGNPPSCSPTSCIPRCQCPPGFYLKNDQCVTADQCRPACPGNQLYSTCAGCEQTCHQRNVNTPCTLQCRQGCACPSGTYLHGDQCLTDAQCSVALACPHNQIYSLCAGCSQTCAGRNTPTICTLQCRQQCTCPTGTYLHNGQCLTNAQCDAALACPSNQVYSLCAGCDMTCSQRGQLIGCATICRQKCTCPPGMYLEGDTCVTGEQCSASQACNASLNEEFMVCAASCDATCDEPQRSCSTIKTCRQRCACPINHVRDANNVCVNADACTTGDQGAQTACQQQQTSPQPLECDTEGNFVTQQCNNGVCFCVDSQTGSELTGTRKPTSMFDLDCQFLSACPADSAFASCATECPPTCSNPNPRCTRRCAVDCVCNSGMIKASATNRTCVPMSDCPATPSCRIARAMLPGNPVFPQCNADGTYVPTQCDANDNCYCVYENGTRITGSEGVSSLLSALNHRACIEARTCAATPGMTFLPCAPPCDATCGEPRRLCSLLESCTARCGCMAGYLLAPDNRTCVPANTCPSSQPVCNFELGEIFSTCAPSCDATCFDLRRPCSLTKICRQRCTCPEGHVRDALNACVPVSSCAPPLPPSCDNALDEVWSDCATECDATCALPRKPCSLIRSCTERCACPNGKIRNSENRCVTSEQCTQRALNSRTACQQQYDEMSSPLIMDAFIPDCDNVTGLYMLKQCYGFGQSSCWCVNPETGVELPNTRVPGYRDLLDLNCSTALTEARRLAIAPLEAQSPPPPPADPVTPTAPETTIPPHPPLP</sequence>
<dbReference type="SMART" id="SM00181">
    <property type="entry name" value="EGF"/>
    <property type="match status" value="6"/>
</dbReference>
<dbReference type="SUPFAM" id="SSF57610">
    <property type="entry name" value="Thyroglobulin type-1 domain"/>
    <property type="match status" value="4"/>
</dbReference>
<gene>
    <name evidence="7" type="primary">LOC100177372</name>
</gene>
<dbReference type="PROSITE" id="PS51162">
    <property type="entry name" value="THYROGLOBULIN_1_2"/>
    <property type="match status" value="4"/>
</dbReference>
<dbReference type="InterPro" id="IPR036857">
    <property type="entry name" value="Thyroglobulin_1_sf"/>
</dbReference>
<accession>A0A1W2WB80</accession>
<feature type="domain" description="Thyroglobulin type-1" evidence="6">
    <location>
        <begin position="771"/>
        <end position="841"/>
    </location>
</feature>
<dbReference type="Ensembl" id="ENSCINT00000020271.3">
    <property type="protein sequence ID" value="ENSCINP00000020271.3"/>
    <property type="gene ID" value="ENSCING00000010151.3"/>
</dbReference>
<keyword evidence="8" id="KW-1185">Reference proteome</keyword>
<dbReference type="Gene3D" id="2.10.25.10">
    <property type="entry name" value="Laminin"/>
    <property type="match status" value="9"/>
</dbReference>
<comment type="caution">
    <text evidence="3">Lacks conserved residue(s) required for the propagation of feature annotation.</text>
</comment>
<dbReference type="InParanoid" id="F6PI29"/>
<dbReference type="SUPFAM" id="SSF57567">
    <property type="entry name" value="Serine protease inhibitors"/>
    <property type="match status" value="9"/>
</dbReference>
<feature type="chain" id="PRO_5014089805" evidence="5">
    <location>
        <begin position="21"/>
        <end position="885"/>
    </location>
</feature>
<dbReference type="GO" id="GO:0030414">
    <property type="term" value="F:peptidase inhibitor activity"/>
    <property type="evidence" value="ECO:0007669"/>
    <property type="project" value="UniProtKB-KW"/>
</dbReference>
<reference evidence="7" key="3">
    <citation type="submission" date="2025-09" db="UniProtKB">
        <authorList>
            <consortium name="Ensembl"/>
        </authorList>
    </citation>
    <scope>IDENTIFICATION</scope>
</reference>
<dbReference type="Proteomes" id="UP000008144">
    <property type="component" value="Unassembled WGS sequence"/>
</dbReference>
<evidence type="ECO:0000259" key="6">
    <source>
        <dbReference type="PROSITE" id="PS51162"/>
    </source>
</evidence>
<accession>F6PI29</accession>
<evidence type="ECO:0000256" key="5">
    <source>
        <dbReference type="SAM" id="SignalP"/>
    </source>
</evidence>
<dbReference type="RefSeq" id="XP_002125197.1">
    <property type="nucleotide sequence ID" value="XM_002125161.5"/>
</dbReference>
<dbReference type="AlphaFoldDB" id="F6PI29"/>
<feature type="domain" description="Thyroglobulin type-1" evidence="6">
    <location>
        <begin position="28"/>
        <end position="88"/>
    </location>
</feature>
<dbReference type="OrthoDB" id="6236007at2759"/>
<dbReference type="PROSITE" id="PS00484">
    <property type="entry name" value="THYROGLOBULIN_1_1"/>
    <property type="match status" value="1"/>
</dbReference>
<proteinExistence type="predicted"/>
<dbReference type="InterPro" id="IPR002919">
    <property type="entry name" value="TIL_dom"/>
</dbReference>
<evidence type="ECO:0000313" key="8">
    <source>
        <dbReference type="Proteomes" id="UP000008144"/>
    </source>
</evidence>
<protein>
    <submittedName>
        <fullName evidence="7">Zonadhesin</fullName>
    </submittedName>
</protein>
<dbReference type="SMART" id="SM00211">
    <property type="entry name" value="TY"/>
    <property type="match status" value="4"/>
</dbReference>
<feature type="signal peptide" evidence="5">
    <location>
        <begin position="1"/>
        <end position="20"/>
    </location>
</feature>
<dbReference type="KEGG" id="cin:100177372"/>
<feature type="domain" description="Thyroglobulin type-1" evidence="6">
    <location>
        <begin position="509"/>
        <end position="573"/>
    </location>
</feature>
<evidence type="ECO:0000256" key="4">
    <source>
        <dbReference type="SAM" id="MobiDB-lite"/>
    </source>
</evidence>
<evidence type="ECO:0000256" key="3">
    <source>
        <dbReference type="PROSITE-ProRule" id="PRU00500"/>
    </source>
</evidence>
<dbReference type="InterPro" id="IPR000716">
    <property type="entry name" value="Thyroglobulin_1"/>
</dbReference>
<organism evidence="7 8">
    <name type="scientific">Ciona intestinalis</name>
    <name type="common">Transparent sea squirt</name>
    <name type="synonym">Ascidia intestinalis</name>
    <dbReference type="NCBI Taxonomy" id="7719"/>
    <lineage>
        <taxon>Eukaryota</taxon>
        <taxon>Metazoa</taxon>
        <taxon>Chordata</taxon>
        <taxon>Tunicata</taxon>
        <taxon>Ascidiacea</taxon>
        <taxon>Phlebobranchia</taxon>
        <taxon>Cionidae</taxon>
        <taxon>Ciona</taxon>
    </lineage>
</organism>
<keyword evidence="2" id="KW-1015">Disulfide bond</keyword>
<dbReference type="PANTHER" id="PTHR23259">
    <property type="entry name" value="RIDDLE"/>
    <property type="match status" value="1"/>
</dbReference>
<dbReference type="CDD" id="cd19941">
    <property type="entry name" value="TIL"/>
    <property type="match status" value="9"/>
</dbReference>
<dbReference type="GeneID" id="100177372"/>
<feature type="domain" description="Thyroglobulin type-1" evidence="6">
    <location>
        <begin position="390"/>
        <end position="446"/>
    </location>
</feature>
<keyword evidence="5" id="KW-0732">Signal</keyword>
<reference evidence="8" key="1">
    <citation type="journal article" date="2002" name="Science">
        <title>The draft genome of Ciona intestinalis: insights into chordate and vertebrate origins.</title>
        <authorList>
            <person name="Dehal P."/>
            <person name="Satou Y."/>
            <person name="Campbell R.K."/>
            <person name="Chapman J."/>
            <person name="Degnan B."/>
            <person name="De Tomaso A."/>
            <person name="Davidson B."/>
            <person name="Di Gregorio A."/>
            <person name="Gelpke M."/>
            <person name="Goodstein D.M."/>
            <person name="Harafuji N."/>
            <person name="Hastings K.E."/>
            <person name="Ho I."/>
            <person name="Hotta K."/>
            <person name="Huang W."/>
            <person name="Kawashima T."/>
            <person name="Lemaire P."/>
            <person name="Martinez D."/>
            <person name="Meinertzhagen I.A."/>
            <person name="Necula S."/>
            <person name="Nonaka M."/>
            <person name="Putnam N."/>
            <person name="Rash S."/>
            <person name="Saiga H."/>
            <person name="Satake M."/>
            <person name="Terry A."/>
            <person name="Yamada L."/>
            <person name="Wang H.G."/>
            <person name="Awazu S."/>
            <person name="Azumi K."/>
            <person name="Boore J."/>
            <person name="Branno M."/>
            <person name="Chin-Bow S."/>
            <person name="DeSantis R."/>
            <person name="Doyle S."/>
            <person name="Francino P."/>
            <person name="Keys D.N."/>
            <person name="Haga S."/>
            <person name="Hayashi H."/>
            <person name="Hino K."/>
            <person name="Imai K.S."/>
            <person name="Inaba K."/>
            <person name="Kano S."/>
            <person name="Kobayashi K."/>
            <person name="Kobayashi M."/>
            <person name="Lee B.I."/>
            <person name="Makabe K.W."/>
            <person name="Manohar C."/>
            <person name="Matassi G."/>
            <person name="Medina M."/>
            <person name="Mochizuki Y."/>
            <person name="Mount S."/>
            <person name="Morishita T."/>
            <person name="Miura S."/>
            <person name="Nakayama A."/>
            <person name="Nishizaka S."/>
            <person name="Nomoto H."/>
            <person name="Ohta F."/>
            <person name="Oishi K."/>
            <person name="Rigoutsos I."/>
            <person name="Sano M."/>
            <person name="Sasaki A."/>
            <person name="Sasakura Y."/>
            <person name="Shoguchi E."/>
            <person name="Shin-i T."/>
            <person name="Spagnuolo A."/>
            <person name="Stainier D."/>
            <person name="Suzuki M.M."/>
            <person name="Tassy O."/>
            <person name="Takatori N."/>
            <person name="Tokuoka M."/>
            <person name="Yagi K."/>
            <person name="Yoshizaki F."/>
            <person name="Wada S."/>
            <person name="Zhang C."/>
            <person name="Hyatt P.D."/>
            <person name="Larimer F."/>
            <person name="Detter C."/>
            <person name="Doggett N."/>
            <person name="Glavina T."/>
            <person name="Hawkins T."/>
            <person name="Richardson P."/>
            <person name="Lucas S."/>
            <person name="Kohara Y."/>
            <person name="Levine M."/>
            <person name="Satoh N."/>
            <person name="Rokhsar D.S."/>
        </authorList>
    </citation>
    <scope>NUCLEOTIDE SEQUENCE [LARGE SCALE GENOMIC DNA]</scope>
</reference>
<keyword evidence="1" id="KW-0646">Protease inhibitor</keyword>
<dbReference type="PANTHER" id="PTHR23259:SF70">
    <property type="entry name" value="ACCESSORY GLAND PROTEIN ACP62F-RELATED"/>
    <property type="match status" value="1"/>
</dbReference>
<dbReference type="GeneTree" id="ENSGT00940000167195"/>
<dbReference type="InterPro" id="IPR036084">
    <property type="entry name" value="Ser_inhib-like_sf"/>
</dbReference>
<dbReference type="HOGENOM" id="CLU_325691_0_0_1"/>
<dbReference type="InterPro" id="IPR051368">
    <property type="entry name" value="SerProtInhib-TIL_Domain"/>
</dbReference>
<reference evidence="7" key="2">
    <citation type="submission" date="2025-08" db="UniProtKB">
        <authorList>
            <consortium name="Ensembl"/>
        </authorList>
    </citation>
    <scope>IDENTIFICATION</scope>
</reference>
<dbReference type="Pfam" id="PF01826">
    <property type="entry name" value="TIL"/>
    <property type="match status" value="9"/>
</dbReference>
<evidence type="ECO:0000256" key="1">
    <source>
        <dbReference type="ARBA" id="ARBA00022690"/>
    </source>
</evidence>
<dbReference type="InterPro" id="IPR000742">
    <property type="entry name" value="EGF"/>
</dbReference>
<evidence type="ECO:0000313" key="7">
    <source>
        <dbReference type="Ensembl" id="ENSCINP00000020271.3"/>
    </source>
</evidence>